<dbReference type="AlphaFoldDB" id="A0A1G8M696"/>
<evidence type="ECO:0000256" key="1">
    <source>
        <dbReference type="ARBA" id="ARBA00023015"/>
    </source>
</evidence>
<sequence>MTGIEDVAVATGVSTATVSRALRGLTGVSPATRAKVLTVARELGYVPSSSASGLASGRTMAMGVLLPSIERWYFSAMLDGIDRQLRTAGYDLIVFSLGGFGGNRERVFHRSILRKRIDALIVMCMELTEDEYRSLRDLDSPTIVVGGSVRGVPHVSIDDHAAVRDAVEHLIALGHTRIGHVRGGGSFGMHFDVPRIRNDAFKETMEAHGLPVREEWSVFGDFRFKEAKIAVTAMLADAAERPTALFCSSDEMAFGALTAAAELGISVPGELSVIGIDDHEFADPMGLTTVRQMPEEQGAYAAELMLAELEGKKLEGGPVTQPHELIERASTGPPLH</sequence>
<dbReference type="PANTHER" id="PTHR30146">
    <property type="entry name" value="LACI-RELATED TRANSCRIPTIONAL REPRESSOR"/>
    <property type="match status" value="1"/>
</dbReference>
<keyword evidence="7" id="KW-1185">Reference proteome</keyword>
<evidence type="ECO:0000259" key="5">
    <source>
        <dbReference type="PROSITE" id="PS50932"/>
    </source>
</evidence>
<name>A0A1G8M696_9MICC</name>
<dbReference type="InterPro" id="IPR046335">
    <property type="entry name" value="LacI/GalR-like_sensor"/>
</dbReference>
<dbReference type="OrthoDB" id="3510266at2"/>
<feature type="domain" description="HTH lacI-type" evidence="5">
    <location>
        <begin position="2"/>
        <end position="56"/>
    </location>
</feature>
<dbReference type="RefSeq" id="WP_090587654.1">
    <property type="nucleotide sequence ID" value="NZ_FNDT01000016.1"/>
</dbReference>
<keyword evidence="3" id="KW-0804">Transcription</keyword>
<gene>
    <name evidence="6" type="ORF">SAMN04488693_11657</name>
</gene>
<evidence type="ECO:0000256" key="3">
    <source>
        <dbReference type="ARBA" id="ARBA00023163"/>
    </source>
</evidence>
<dbReference type="Pfam" id="PF00356">
    <property type="entry name" value="LacI"/>
    <property type="match status" value="1"/>
</dbReference>
<dbReference type="PROSITE" id="PS50932">
    <property type="entry name" value="HTH_LACI_2"/>
    <property type="match status" value="1"/>
</dbReference>
<feature type="region of interest" description="Disordered" evidence="4">
    <location>
        <begin position="315"/>
        <end position="336"/>
    </location>
</feature>
<dbReference type="Pfam" id="PF13377">
    <property type="entry name" value="Peripla_BP_3"/>
    <property type="match status" value="1"/>
</dbReference>
<dbReference type="GO" id="GO:0000976">
    <property type="term" value="F:transcription cis-regulatory region binding"/>
    <property type="evidence" value="ECO:0007669"/>
    <property type="project" value="TreeGrafter"/>
</dbReference>
<dbReference type="Proteomes" id="UP000199258">
    <property type="component" value="Unassembled WGS sequence"/>
</dbReference>
<keyword evidence="2 6" id="KW-0238">DNA-binding</keyword>
<evidence type="ECO:0000256" key="2">
    <source>
        <dbReference type="ARBA" id="ARBA00023125"/>
    </source>
</evidence>
<dbReference type="PANTHER" id="PTHR30146:SF138">
    <property type="entry name" value="TRANSCRIPTIONAL REGULATORY PROTEIN"/>
    <property type="match status" value="1"/>
</dbReference>
<dbReference type="InterPro" id="IPR000843">
    <property type="entry name" value="HTH_LacI"/>
</dbReference>
<dbReference type="CDD" id="cd06267">
    <property type="entry name" value="PBP1_LacI_sugar_binding-like"/>
    <property type="match status" value="1"/>
</dbReference>
<dbReference type="GO" id="GO:0003700">
    <property type="term" value="F:DNA-binding transcription factor activity"/>
    <property type="evidence" value="ECO:0007669"/>
    <property type="project" value="TreeGrafter"/>
</dbReference>
<reference evidence="6 7" key="1">
    <citation type="submission" date="2016-10" db="EMBL/GenBank/DDBJ databases">
        <authorList>
            <person name="de Groot N.N."/>
        </authorList>
    </citation>
    <scope>NUCLEOTIDE SEQUENCE [LARGE SCALE GENOMIC DNA]</scope>
    <source>
        <strain evidence="6 7">NP_1H</strain>
    </source>
</reference>
<keyword evidence="1" id="KW-0805">Transcription regulation</keyword>
<dbReference type="SUPFAM" id="SSF47413">
    <property type="entry name" value="lambda repressor-like DNA-binding domains"/>
    <property type="match status" value="1"/>
</dbReference>
<dbReference type="PROSITE" id="PS00356">
    <property type="entry name" value="HTH_LACI_1"/>
    <property type="match status" value="1"/>
</dbReference>
<organism evidence="6 7">
    <name type="scientific">Arthrobacter subterraneus</name>
    <dbReference type="NCBI Taxonomy" id="335973"/>
    <lineage>
        <taxon>Bacteria</taxon>
        <taxon>Bacillati</taxon>
        <taxon>Actinomycetota</taxon>
        <taxon>Actinomycetes</taxon>
        <taxon>Micrococcales</taxon>
        <taxon>Micrococcaceae</taxon>
        <taxon>Arthrobacter</taxon>
    </lineage>
</organism>
<proteinExistence type="predicted"/>
<accession>A0A1G8M696</accession>
<dbReference type="InterPro" id="IPR028082">
    <property type="entry name" value="Peripla_BP_I"/>
</dbReference>
<dbReference type="Gene3D" id="3.40.50.2300">
    <property type="match status" value="2"/>
</dbReference>
<dbReference type="SMART" id="SM00354">
    <property type="entry name" value="HTH_LACI"/>
    <property type="match status" value="1"/>
</dbReference>
<dbReference type="SUPFAM" id="SSF53822">
    <property type="entry name" value="Periplasmic binding protein-like I"/>
    <property type="match status" value="1"/>
</dbReference>
<evidence type="ECO:0000313" key="6">
    <source>
        <dbReference type="EMBL" id="SDI63458.1"/>
    </source>
</evidence>
<dbReference type="EMBL" id="FNDT01000016">
    <property type="protein sequence ID" value="SDI63458.1"/>
    <property type="molecule type" value="Genomic_DNA"/>
</dbReference>
<dbReference type="STRING" id="335973.SAMN04488693_11657"/>
<protein>
    <submittedName>
        <fullName evidence="6">DNA-binding transcriptional regulator, LacI/PurR family</fullName>
    </submittedName>
</protein>
<dbReference type="Gene3D" id="1.10.260.40">
    <property type="entry name" value="lambda repressor-like DNA-binding domains"/>
    <property type="match status" value="1"/>
</dbReference>
<evidence type="ECO:0000313" key="7">
    <source>
        <dbReference type="Proteomes" id="UP000199258"/>
    </source>
</evidence>
<dbReference type="InterPro" id="IPR010982">
    <property type="entry name" value="Lambda_DNA-bd_dom_sf"/>
</dbReference>
<evidence type="ECO:0000256" key="4">
    <source>
        <dbReference type="SAM" id="MobiDB-lite"/>
    </source>
</evidence>
<dbReference type="CDD" id="cd01392">
    <property type="entry name" value="HTH_LacI"/>
    <property type="match status" value="1"/>
</dbReference>